<keyword evidence="4" id="KW-0732">Signal</keyword>
<keyword evidence="2 3" id="KW-0802">TPR repeat</keyword>
<dbReference type="KEGG" id="hhg:XM38_048680"/>
<dbReference type="Proteomes" id="UP000191901">
    <property type="component" value="Chromosome"/>
</dbReference>
<dbReference type="PANTHER" id="PTHR22904">
    <property type="entry name" value="TPR REPEAT CONTAINING PROTEIN"/>
    <property type="match status" value="1"/>
</dbReference>
<evidence type="ECO:0000256" key="3">
    <source>
        <dbReference type="PROSITE-ProRule" id="PRU00339"/>
    </source>
</evidence>
<dbReference type="RefSeq" id="WP_187329525.1">
    <property type="nucleotide sequence ID" value="NZ_CP021983.2"/>
</dbReference>
<accession>A0A1Z3HUB1</accession>
<dbReference type="AlphaFoldDB" id="A0A1Z3HUB1"/>
<organism evidence="5 6">
    <name type="scientific">Halomicronema hongdechloris C2206</name>
    <dbReference type="NCBI Taxonomy" id="1641165"/>
    <lineage>
        <taxon>Bacteria</taxon>
        <taxon>Bacillati</taxon>
        <taxon>Cyanobacteriota</taxon>
        <taxon>Cyanophyceae</taxon>
        <taxon>Nodosilineales</taxon>
        <taxon>Nodosilineaceae</taxon>
        <taxon>Halomicronema</taxon>
    </lineage>
</organism>
<dbReference type="SUPFAM" id="SSF48452">
    <property type="entry name" value="TPR-like"/>
    <property type="match status" value="1"/>
</dbReference>
<sequence length="148" mass="16313">MRIWMAFLVSLPLLACSVPASLGQTNENLAEDLFEQGQAAFRGGEPDSAIALYTEAIGADPNYAAAYVGRGGVYAVLKDYEAAIADFDQAIELDPELASAYGSRGVARYRSGDPEGIRDLWQAARLFRDQDRMEDYFKTLVIIRRLDP</sequence>
<dbReference type="Gene3D" id="1.25.40.10">
    <property type="entry name" value="Tetratricopeptide repeat domain"/>
    <property type="match status" value="1"/>
</dbReference>
<evidence type="ECO:0000256" key="1">
    <source>
        <dbReference type="ARBA" id="ARBA00022737"/>
    </source>
</evidence>
<dbReference type="SMART" id="SM00028">
    <property type="entry name" value="TPR"/>
    <property type="match status" value="2"/>
</dbReference>
<dbReference type="PANTHER" id="PTHR22904:SF523">
    <property type="entry name" value="STRESS-INDUCED-PHOSPHOPROTEIN 1"/>
    <property type="match status" value="1"/>
</dbReference>
<feature type="signal peptide" evidence="4">
    <location>
        <begin position="1"/>
        <end position="20"/>
    </location>
</feature>
<dbReference type="GO" id="GO:0051879">
    <property type="term" value="F:Hsp90 protein binding"/>
    <property type="evidence" value="ECO:0007669"/>
    <property type="project" value="TreeGrafter"/>
</dbReference>
<feature type="repeat" description="TPR" evidence="3">
    <location>
        <begin position="30"/>
        <end position="63"/>
    </location>
</feature>
<dbReference type="PROSITE" id="PS50293">
    <property type="entry name" value="TPR_REGION"/>
    <property type="match status" value="1"/>
</dbReference>
<feature type="chain" id="PRO_5012577089" evidence="4">
    <location>
        <begin position="21"/>
        <end position="148"/>
    </location>
</feature>
<name>A0A1Z3HUB1_9CYAN</name>
<dbReference type="EMBL" id="CP021983">
    <property type="protein sequence ID" value="ASC73894.1"/>
    <property type="molecule type" value="Genomic_DNA"/>
</dbReference>
<evidence type="ECO:0000313" key="5">
    <source>
        <dbReference type="EMBL" id="ASC73894.1"/>
    </source>
</evidence>
<dbReference type="PROSITE" id="PS50005">
    <property type="entry name" value="TPR"/>
    <property type="match status" value="2"/>
</dbReference>
<reference evidence="5 6" key="1">
    <citation type="journal article" date="2016" name="Biochim. Biophys. Acta">
        <title>Characterization of red-shifted phycobilisomes isolated from the chlorophyll f-containing cyanobacterium Halomicronema hongdechloris.</title>
        <authorList>
            <person name="Li Y."/>
            <person name="Lin Y."/>
            <person name="Garvey C.J."/>
            <person name="Birch D."/>
            <person name="Corkery R.W."/>
            <person name="Loughlin P.C."/>
            <person name="Scheer H."/>
            <person name="Willows R.D."/>
            <person name="Chen M."/>
        </authorList>
    </citation>
    <scope>NUCLEOTIDE SEQUENCE [LARGE SCALE GENOMIC DNA]</scope>
    <source>
        <strain evidence="5 6">C2206</strain>
    </source>
</reference>
<dbReference type="InterPro" id="IPR011990">
    <property type="entry name" value="TPR-like_helical_dom_sf"/>
</dbReference>
<evidence type="ECO:0000256" key="2">
    <source>
        <dbReference type="ARBA" id="ARBA00022803"/>
    </source>
</evidence>
<keyword evidence="1" id="KW-0677">Repeat</keyword>
<evidence type="ECO:0000256" key="4">
    <source>
        <dbReference type="SAM" id="SignalP"/>
    </source>
</evidence>
<proteinExistence type="predicted"/>
<dbReference type="Pfam" id="PF13432">
    <property type="entry name" value="TPR_16"/>
    <property type="match status" value="1"/>
</dbReference>
<gene>
    <name evidence="5" type="ORF">XM38_048680</name>
</gene>
<dbReference type="InterPro" id="IPR019734">
    <property type="entry name" value="TPR_rpt"/>
</dbReference>
<feature type="repeat" description="TPR" evidence="3">
    <location>
        <begin position="64"/>
        <end position="97"/>
    </location>
</feature>
<protein>
    <submittedName>
        <fullName evidence="5">Uncharacterized protein</fullName>
    </submittedName>
</protein>
<evidence type="ECO:0000313" key="6">
    <source>
        <dbReference type="Proteomes" id="UP000191901"/>
    </source>
</evidence>
<keyword evidence="6" id="KW-1185">Reference proteome</keyword>
<dbReference type="STRING" id="1641165.XM38_18885"/>